<dbReference type="AlphaFoldDB" id="M1DW71"/>
<name>M1DW71_SOLTU</name>
<evidence type="ECO:0000256" key="1">
    <source>
        <dbReference type="SAM" id="MobiDB-lite"/>
    </source>
</evidence>
<dbReference type="Pfam" id="PF20167">
    <property type="entry name" value="Transposase_32"/>
    <property type="match status" value="1"/>
</dbReference>
<feature type="compositionally biased region" description="Basic and acidic residues" evidence="1">
    <location>
        <begin position="58"/>
        <end position="68"/>
    </location>
</feature>
<reference evidence="3" key="2">
    <citation type="submission" date="2015-06" db="UniProtKB">
        <authorList>
            <consortium name="EnsemblPlants"/>
        </authorList>
    </citation>
    <scope>IDENTIFICATION</scope>
    <source>
        <strain evidence="3">DM1-3 516 R44</strain>
    </source>
</reference>
<feature type="domain" description="Putative plant transposon protein" evidence="2">
    <location>
        <begin position="78"/>
        <end position="221"/>
    </location>
</feature>
<dbReference type="EnsemblPlants" id="PGSC0003DMT400095389">
    <property type="protein sequence ID" value="PGSC0003DMT400095389"/>
    <property type="gene ID" value="PGSC0003DMG400044960"/>
</dbReference>
<reference evidence="4" key="1">
    <citation type="journal article" date="2011" name="Nature">
        <title>Genome sequence and analysis of the tuber crop potato.</title>
        <authorList>
            <consortium name="The Potato Genome Sequencing Consortium"/>
        </authorList>
    </citation>
    <scope>NUCLEOTIDE SEQUENCE [LARGE SCALE GENOMIC DNA]</scope>
    <source>
        <strain evidence="4">cv. DM1-3 516 R44</strain>
    </source>
</reference>
<dbReference type="InterPro" id="IPR046796">
    <property type="entry name" value="Transposase_32_dom"/>
</dbReference>
<sequence length="222" mass="25581">MAPKKAPTYVQKRNSKFVAPSQHLLDEDTETEYILLTTKISPNATRTTRNRAQQVSSDEVRRRPDTTRVEPPPRLMSRIDEVTIHKFLYCPSHTLPINTIEYDYWMGIIQSGAFQRDAEQKETLLLWLSSHIADDGECIKWVQTPSLGIRKATLSFSMKFFLLLVRNRLSQTQADNVVTWDQVLMIATILAGLEIDFARILIEEIHEKAFKTTTTLPFPFLD</sequence>
<feature type="compositionally biased region" description="Polar residues" evidence="1">
    <location>
        <begin position="45"/>
        <end position="57"/>
    </location>
</feature>
<dbReference type="PaxDb" id="4113-PGSC0003DMT400095389"/>
<dbReference type="Proteomes" id="UP000011115">
    <property type="component" value="Unassembled WGS sequence"/>
</dbReference>
<dbReference type="InParanoid" id="M1DW71"/>
<dbReference type="Gramene" id="PGSC0003DMT400095389">
    <property type="protein sequence ID" value="PGSC0003DMT400095389"/>
    <property type="gene ID" value="PGSC0003DMG400044960"/>
</dbReference>
<keyword evidence="4" id="KW-1185">Reference proteome</keyword>
<dbReference type="HOGENOM" id="CLU_1247226_0_0_1"/>
<protein>
    <submittedName>
        <fullName evidence="3">Integrase core domain containing protein</fullName>
    </submittedName>
</protein>
<accession>M1DW71</accession>
<evidence type="ECO:0000313" key="3">
    <source>
        <dbReference type="EnsemblPlants" id="PGSC0003DMT400095389"/>
    </source>
</evidence>
<evidence type="ECO:0000313" key="4">
    <source>
        <dbReference type="Proteomes" id="UP000011115"/>
    </source>
</evidence>
<organism evidence="3 4">
    <name type="scientific">Solanum tuberosum</name>
    <name type="common">Potato</name>
    <dbReference type="NCBI Taxonomy" id="4113"/>
    <lineage>
        <taxon>Eukaryota</taxon>
        <taxon>Viridiplantae</taxon>
        <taxon>Streptophyta</taxon>
        <taxon>Embryophyta</taxon>
        <taxon>Tracheophyta</taxon>
        <taxon>Spermatophyta</taxon>
        <taxon>Magnoliopsida</taxon>
        <taxon>eudicotyledons</taxon>
        <taxon>Gunneridae</taxon>
        <taxon>Pentapetalae</taxon>
        <taxon>asterids</taxon>
        <taxon>lamiids</taxon>
        <taxon>Solanales</taxon>
        <taxon>Solanaceae</taxon>
        <taxon>Solanoideae</taxon>
        <taxon>Solaneae</taxon>
        <taxon>Solanum</taxon>
    </lineage>
</organism>
<proteinExistence type="predicted"/>
<feature type="region of interest" description="Disordered" evidence="1">
    <location>
        <begin position="45"/>
        <end position="73"/>
    </location>
</feature>
<evidence type="ECO:0000259" key="2">
    <source>
        <dbReference type="Pfam" id="PF20167"/>
    </source>
</evidence>